<proteinExistence type="predicted"/>
<keyword evidence="2" id="KW-1185">Reference proteome</keyword>
<sequence length="152" mass="16947">MVKSFTALNLPIQRDCSGAIELKSDSKRIALEVKVHPKRRRLSYTNTVIFGQKIVGSSPCPYKSLTVHYKLPNTVAVMDVFIPEEYVIMRRMEKKTGGIGGKSRNMVAVEASKKLGKENMAQQLPPTYRVESKELLIPDGITETVVFCCLSA</sequence>
<comment type="caution">
    <text evidence="1">The sequence shown here is derived from an EMBL/GenBank/DDBJ whole genome shotgun (WGS) entry which is preliminary data.</text>
</comment>
<evidence type="ECO:0000313" key="1">
    <source>
        <dbReference type="EMBL" id="MBA0680614.1"/>
    </source>
</evidence>
<reference evidence="1 2" key="1">
    <citation type="journal article" date="2019" name="Genome Biol. Evol.">
        <title>Insights into the evolution of the New World diploid cottons (Gossypium, subgenus Houzingenia) based on genome sequencing.</title>
        <authorList>
            <person name="Grover C.E."/>
            <person name="Arick M.A. 2nd"/>
            <person name="Thrash A."/>
            <person name="Conover J.L."/>
            <person name="Sanders W.S."/>
            <person name="Peterson D.G."/>
            <person name="Frelichowski J.E."/>
            <person name="Scheffler J.A."/>
            <person name="Scheffler B.E."/>
            <person name="Wendel J.F."/>
        </authorList>
    </citation>
    <scope>NUCLEOTIDE SEQUENCE [LARGE SCALE GENOMIC DNA]</scope>
    <source>
        <strain evidence="1">185</strain>
        <tissue evidence="1">Leaf</tissue>
    </source>
</reference>
<protein>
    <submittedName>
        <fullName evidence="1">Uncharacterized protein</fullName>
    </submittedName>
</protein>
<dbReference type="AlphaFoldDB" id="A0A7J8X0Y8"/>
<dbReference type="Proteomes" id="UP000593577">
    <property type="component" value="Unassembled WGS sequence"/>
</dbReference>
<dbReference type="EMBL" id="JABFAA010000004">
    <property type="protein sequence ID" value="MBA0680614.1"/>
    <property type="molecule type" value="Genomic_DNA"/>
</dbReference>
<accession>A0A7J8X0Y8</accession>
<name>A0A7J8X0Y8_GOSAI</name>
<gene>
    <name evidence="1" type="ORF">Goari_012303</name>
</gene>
<organism evidence="1 2">
    <name type="scientific">Gossypium aridum</name>
    <name type="common">American cotton</name>
    <name type="synonym">Erioxylum aridum</name>
    <dbReference type="NCBI Taxonomy" id="34290"/>
    <lineage>
        <taxon>Eukaryota</taxon>
        <taxon>Viridiplantae</taxon>
        <taxon>Streptophyta</taxon>
        <taxon>Embryophyta</taxon>
        <taxon>Tracheophyta</taxon>
        <taxon>Spermatophyta</taxon>
        <taxon>Magnoliopsida</taxon>
        <taxon>eudicotyledons</taxon>
        <taxon>Gunneridae</taxon>
        <taxon>Pentapetalae</taxon>
        <taxon>rosids</taxon>
        <taxon>malvids</taxon>
        <taxon>Malvales</taxon>
        <taxon>Malvaceae</taxon>
        <taxon>Malvoideae</taxon>
        <taxon>Gossypium</taxon>
    </lineage>
</organism>
<evidence type="ECO:0000313" key="2">
    <source>
        <dbReference type="Proteomes" id="UP000593577"/>
    </source>
</evidence>